<proteinExistence type="predicted"/>
<name>A0A8X8ZBK5_SALSN</name>
<keyword evidence="2" id="KW-0812">Transmembrane</keyword>
<accession>A0A8X8ZBK5</accession>
<feature type="region of interest" description="Disordered" evidence="1">
    <location>
        <begin position="45"/>
        <end position="90"/>
    </location>
</feature>
<comment type="caution">
    <text evidence="3">The sequence shown here is derived from an EMBL/GenBank/DDBJ whole genome shotgun (WGS) entry which is preliminary data.</text>
</comment>
<reference evidence="3" key="1">
    <citation type="submission" date="2018-01" db="EMBL/GenBank/DDBJ databases">
        <authorList>
            <person name="Mao J.F."/>
        </authorList>
    </citation>
    <scope>NUCLEOTIDE SEQUENCE</scope>
    <source>
        <strain evidence="3">Huo1</strain>
        <tissue evidence="3">Leaf</tissue>
    </source>
</reference>
<dbReference type="EMBL" id="PNBA02000015">
    <property type="protein sequence ID" value="KAG6398642.1"/>
    <property type="molecule type" value="Genomic_DNA"/>
</dbReference>
<evidence type="ECO:0008006" key="5">
    <source>
        <dbReference type="Google" id="ProtNLM"/>
    </source>
</evidence>
<dbReference type="AlphaFoldDB" id="A0A8X8ZBK5"/>
<feature type="transmembrane region" description="Helical" evidence="2">
    <location>
        <begin position="132"/>
        <end position="152"/>
    </location>
</feature>
<keyword evidence="2" id="KW-1133">Transmembrane helix</keyword>
<keyword evidence="2" id="KW-0472">Membrane</keyword>
<evidence type="ECO:0000313" key="3">
    <source>
        <dbReference type="EMBL" id="KAG6398642.1"/>
    </source>
</evidence>
<dbReference type="PANTHER" id="PTHR34188">
    <property type="entry name" value="OS01G0299500 PROTEIN"/>
    <property type="match status" value="1"/>
</dbReference>
<gene>
    <name evidence="3" type="ORF">SASPL_140109</name>
</gene>
<dbReference type="PANTHER" id="PTHR34188:SF5">
    <property type="entry name" value="OS05G0131900 PROTEIN"/>
    <property type="match status" value="1"/>
</dbReference>
<evidence type="ECO:0000256" key="2">
    <source>
        <dbReference type="SAM" id="Phobius"/>
    </source>
</evidence>
<reference evidence="3" key="2">
    <citation type="submission" date="2020-08" db="EMBL/GenBank/DDBJ databases">
        <title>Plant Genome Project.</title>
        <authorList>
            <person name="Zhang R.-G."/>
        </authorList>
    </citation>
    <scope>NUCLEOTIDE SEQUENCE</scope>
    <source>
        <strain evidence="3">Huo1</strain>
        <tissue evidence="3">Leaf</tissue>
    </source>
</reference>
<evidence type="ECO:0000256" key="1">
    <source>
        <dbReference type="SAM" id="MobiDB-lite"/>
    </source>
</evidence>
<protein>
    <recommendedName>
        <fullName evidence="5">Transmembrane protein</fullName>
    </recommendedName>
</protein>
<feature type="compositionally biased region" description="Basic residues" evidence="1">
    <location>
        <begin position="67"/>
        <end position="81"/>
    </location>
</feature>
<sequence>MKEREIVINIENCIESMNQEGGVSPNSEVCGIPMNVDALANGESSLSPLRSARDGGGVSPISEGKTRKERRSKMSAKKPPRPPRGLSLDAADQKLIKEISELLMMKRARIERIKALKKAKAAKGMSSSASSAGNFIAMLFTLLFCIVIIFQGCHPWGNFTRNSSAVGDPISPMSDGATEGNVLALKETQNLSSGSVHMSYEVGSPKYVLAPFPYLIYWFVAQIIRPKVEEPSIDTTVSGKHRDTARTIKVNRGIDRVQSNIEIIRC</sequence>
<keyword evidence="4" id="KW-1185">Reference proteome</keyword>
<evidence type="ECO:0000313" key="4">
    <source>
        <dbReference type="Proteomes" id="UP000298416"/>
    </source>
</evidence>
<dbReference type="Proteomes" id="UP000298416">
    <property type="component" value="Unassembled WGS sequence"/>
</dbReference>
<organism evidence="3">
    <name type="scientific">Salvia splendens</name>
    <name type="common">Scarlet sage</name>
    <dbReference type="NCBI Taxonomy" id="180675"/>
    <lineage>
        <taxon>Eukaryota</taxon>
        <taxon>Viridiplantae</taxon>
        <taxon>Streptophyta</taxon>
        <taxon>Embryophyta</taxon>
        <taxon>Tracheophyta</taxon>
        <taxon>Spermatophyta</taxon>
        <taxon>Magnoliopsida</taxon>
        <taxon>eudicotyledons</taxon>
        <taxon>Gunneridae</taxon>
        <taxon>Pentapetalae</taxon>
        <taxon>asterids</taxon>
        <taxon>lamiids</taxon>
        <taxon>Lamiales</taxon>
        <taxon>Lamiaceae</taxon>
        <taxon>Nepetoideae</taxon>
        <taxon>Mentheae</taxon>
        <taxon>Salviinae</taxon>
        <taxon>Salvia</taxon>
        <taxon>Salvia subgen. Calosphace</taxon>
        <taxon>core Calosphace</taxon>
    </lineage>
</organism>